<evidence type="ECO:0000256" key="3">
    <source>
        <dbReference type="ARBA" id="ARBA00022692"/>
    </source>
</evidence>
<dbReference type="Proteomes" id="UP001183202">
    <property type="component" value="Unassembled WGS sequence"/>
</dbReference>
<dbReference type="EC" id="1.6.5.9" evidence="10"/>
<dbReference type="PANTHER" id="PTHR43507:SF1">
    <property type="entry name" value="NADH-UBIQUINONE OXIDOREDUCTASE CHAIN 4"/>
    <property type="match status" value="1"/>
</dbReference>
<dbReference type="InterPro" id="IPR010227">
    <property type="entry name" value="NADH_Q_OxRdtase_chainM/4"/>
</dbReference>
<comment type="similarity">
    <text evidence="2">Belongs to the complex I subunit 4 family.</text>
</comment>
<proteinExistence type="inferred from homology"/>
<dbReference type="PANTHER" id="PTHR43507">
    <property type="entry name" value="NADH-UBIQUINONE OXIDOREDUCTASE CHAIN 4"/>
    <property type="match status" value="1"/>
</dbReference>
<dbReference type="InterPro" id="IPR001750">
    <property type="entry name" value="ND/Mrp_TM"/>
</dbReference>
<comment type="caution">
    <text evidence="10">The sequence shown here is derived from an EMBL/GenBank/DDBJ whole genome shotgun (WGS) entry which is preliminary data.</text>
</comment>
<feature type="region of interest" description="Disordered" evidence="7">
    <location>
        <begin position="459"/>
        <end position="487"/>
    </location>
</feature>
<feature type="transmembrane region" description="Helical" evidence="8">
    <location>
        <begin position="506"/>
        <end position="527"/>
    </location>
</feature>
<dbReference type="EMBL" id="JAVREJ010000002">
    <property type="protein sequence ID" value="MDT0348563.1"/>
    <property type="molecule type" value="Genomic_DNA"/>
</dbReference>
<feature type="transmembrane region" description="Helical" evidence="8">
    <location>
        <begin position="314"/>
        <end position="333"/>
    </location>
</feature>
<keyword evidence="11" id="KW-1185">Reference proteome</keyword>
<feature type="transmembrane region" description="Helical" evidence="8">
    <location>
        <begin position="221"/>
        <end position="240"/>
    </location>
</feature>
<feature type="transmembrane region" description="Helical" evidence="8">
    <location>
        <begin position="345"/>
        <end position="364"/>
    </location>
</feature>
<evidence type="ECO:0000256" key="4">
    <source>
        <dbReference type="ARBA" id="ARBA00022989"/>
    </source>
</evidence>
<dbReference type="Pfam" id="PF00361">
    <property type="entry name" value="Proton_antipo_M"/>
    <property type="match status" value="1"/>
</dbReference>
<feature type="transmembrane region" description="Helical" evidence="8">
    <location>
        <begin position="139"/>
        <end position="159"/>
    </location>
</feature>
<protein>
    <submittedName>
        <fullName evidence="10">NADH-quinone oxidoreductase subunit M</fullName>
        <ecNumber evidence="10">1.6.5.9</ecNumber>
    </submittedName>
</protein>
<feature type="transmembrane region" description="Helical" evidence="8">
    <location>
        <begin position="420"/>
        <end position="440"/>
    </location>
</feature>
<accession>A0ABU2N671</accession>
<dbReference type="NCBIfam" id="NF004500">
    <property type="entry name" value="PRK05846.1-4"/>
    <property type="match status" value="1"/>
</dbReference>
<organism evidence="10 11">
    <name type="scientific">Pseudonocardia charpentierae</name>
    <dbReference type="NCBI Taxonomy" id="3075545"/>
    <lineage>
        <taxon>Bacteria</taxon>
        <taxon>Bacillati</taxon>
        <taxon>Actinomycetota</taxon>
        <taxon>Actinomycetes</taxon>
        <taxon>Pseudonocardiales</taxon>
        <taxon>Pseudonocardiaceae</taxon>
        <taxon>Pseudonocardia</taxon>
    </lineage>
</organism>
<feature type="domain" description="NADH:quinone oxidoreductase/Mrp antiporter transmembrane" evidence="9">
    <location>
        <begin position="135"/>
        <end position="429"/>
    </location>
</feature>
<evidence type="ECO:0000313" key="11">
    <source>
        <dbReference type="Proteomes" id="UP001183202"/>
    </source>
</evidence>
<keyword evidence="10" id="KW-0560">Oxidoreductase</keyword>
<evidence type="ECO:0000313" key="10">
    <source>
        <dbReference type="EMBL" id="MDT0348563.1"/>
    </source>
</evidence>
<dbReference type="NCBIfam" id="TIGR01972">
    <property type="entry name" value="NDH_I_M"/>
    <property type="match status" value="1"/>
</dbReference>
<feature type="transmembrane region" description="Helical" evidence="8">
    <location>
        <begin position="286"/>
        <end position="307"/>
    </location>
</feature>
<keyword evidence="4 8" id="KW-1133">Transmembrane helix</keyword>
<name>A0ABU2N671_9PSEU</name>
<reference evidence="11" key="1">
    <citation type="submission" date="2023-07" db="EMBL/GenBank/DDBJ databases">
        <title>30 novel species of actinomycetes from the DSMZ collection.</title>
        <authorList>
            <person name="Nouioui I."/>
        </authorList>
    </citation>
    <scope>NUCLEOTIDE SEQUENCE [LARGE SCALE GENOMIC DNA]</scope>
    <source>
        <strain evidence="11">DSM 45834</strain>
    </source>
</reference>
<feature type="transmembrane region" description="Helical" evidence="8">
    <location>
        <begin position="115"/>
        <end position="133"/>
    </location>
</feature>
<evidence type="ECO:0000256" key="8">
    <source>
        <dbReference type="SAM" id="Phobius"/>
    </source>
</evidence>
<gene>
    <name evidence="10" type="ORF">RM445_03385</name>
</gene>
<keyword evidence="5 8" id="KW-0472">Membrane</keyword>
<evidence type="ECO:0000256" key="1">
    <source>
        <dbReference type="ARBA" id="ARBA00004127"/>
    </source>
</evidence>
<dbReference type="GO" id="GO:0050136">
    <property type="term" value="F:NADH dehydrogenase (quinone) (non-electrogenic) activity"/>
    <property type="evidence" value="ECO:0007669"/>
    <property type="project" value="UniProtKB-EC"/>
</dbReference>
<evidence type="ECO:0000256" key="6">
    <source>
        <dbReference type="RuleBase" id="RU000320"/>
    </source>
</evidence>
<dbReference type="InterPro" id="IPR003918">
    <property type="entry name" value="NADH_UbQ_OxRdtase"/>
</dbReference>
<comment type="subcellular location">
    <subcellularLocation>
        <location evidence="1">Endomembrane system</location>
        <topology evidence="1">Multi-pass membrane protein</topology>
    </subcellularLocation>
    <subcellularLocation>
        <location evidence="6">Membrane</location>
        <topology evidence="6">Multi-pass membrane protein</topology>
    </subcellularLocation>
</comment>
<feature type="transmembrane region" description="Helical" evidence="8">
    <location>
        <begin position="376"/>
        <end position="400"/>
    </location>
</feature>
<feature type="transmembrane region" description="Helical" evidence="8">
    <location>
        <begin position="171"/>
        <end position="192"/>
    </location>
</feature>
<evidence type="ECO:0000256" key="5">
    <source>
        <dbReference type="ARBA" id="ARBA00023136"/>
    </source>
</evidence>
<sequence>MNFLLPVLLVFPLVGALVMYPLRGTPDVAKKVAIGTALLQIVLAAVTWFAYSVPAAEAGTRFQLEFVLEWIPAFGTRFALGIDGIALVMIALTAFLVPGLMLFSWEERLPEGRTASGYFALLLATEATLMGVFTATDVFLFYVFFEAMLIPMYFLIGRFGGPRRQYAAVKFFLYSLFGGLIMLASLIGLYVASAQYLPAGGTFDWATLRTIVPLIPESTQIWLFLGFFIAFAIKAPLVPLHTWLPDAGAEAPIGAGVLLVGVLDKVGTFGFLRYCLPLFPLASQRLAPLVLVLSVIGILYGALLAVGQKDMSRFVAYTSIAHFGFIALGIFAFSTQAFAGSVLYMVNHGLSTGMLFVMVGLLAARGGSRMINDYGGVAKLAPVLAGCFLLAGLSSLALPGTNSFVSEFLVLVGSFPREPVFTVLATIGIIFAALYVLWVYQQTMQGPVRGKAVLDALGRSNRSGPDASTPHSARGGRPAPDQAGGPGAMIDPAIAARRAGSGFPDLSVREITVLVPLIIAILVLGFFPGPVLDVVNPSVAATMTEVGLTDPVGGLPR</sequence>
<feature type="transmembrane region" description="Helical" evidence="8">
    <location>
        <begin position="32"/>
        <end position="50"/>
    </location>
</feature>
<evidence type="ECO:0000256" key="2">
    <source>
        <dbReference type="ARBA" id="ARBA00009025"/>
    </source>
</evidence>
<evidence type="ECO:0000259" key="9">
    <source>
        <dbReference type="Pfam" id="PF00361"/>
    </source>
</evidence>
<dbReference type="RefSeq" id="WP_311554493.1">
    <property type="nucleotide sequence ID" value="NZ_JAVREJ010000002.1"/>
</dbReference>
<feature type="transmembrane region" description="Helical" evidence="8">
    <location>
        <begin position="252"/>
        <end position="274"/>
    </location>
</feature>
<keyword evidence="3 6" id="KW-0812">Transmembrane</keyword>
<dbReference type="PRINTS" id="PR01437">
    <property type="entry name" value="NUOXDRDTASE4"/>
</dbReference>
<evidence type="ECO:0000256" key="7">
    <source>
        <dbReference type="SAM" id="MobiDB-lite"/>
    </source>
</evidence>
<feature type="transmembrane region" description="Helical" evidence="8">
    <location>
        <begin position="85"/>
        <end position="103"/>
    </location>
</feature>